<name>A0A811ZYZ5_NYCPR</name>
<dbReference type="EMBL" id="CAJHUB010000784">
    <property type="protein sequence ID" value="CAD7693722.1"/>
    <property type="molecule type" value="Genomic_DNA"/>
</dbReference>
<feature type="region of interest" description="Disordered" evidence="6">
    <location>
        <begin position="174"/>
        <end position="194"/>
    </location>
</feature>
<dbReference type="FunFam" id="3.80.10.10:FF:000094">
    <property type="entry name" value="protein C21orf2 isoform X1"/>
    <property type="match status" value="1"/>
</dbReference>
<accession>A0A811ZYZ5</accession>
<comment type="function">
    <text evidence="3">Plays a role in cilia formation and/or maintenance. Plays a role in the regulation of cell morphology and cytoskeletal organization. Involved in DNA damage repair.</text>
</comment>
<feature type="region of interest" description="Disordered" evidence="6">
    <location>
        <begin position="215"/>
        <end position="246"/>
    </location>
</feature>
<evidence type="ECO:0000256" key="3">
    <source>
        <dbReference type="ARBA" id="ARBA00053373"/>
    </source>
</evidence>
<reference evidence="8" key="1">
    <citation type="submission" date="2020-12" db="EMBL/GenBank/DDBJ databases">
        <authorList>
            <consortium name="Molecular Ecology Group"/>
        </authorList>
    </citation>
    <scope>NUCLEOTIDE SEQUENCE</scope>
    <source>
        <strain evidence="8">TBG_1078</strain>
    </source>
</reference>
<feature type="compositionally biased region" description="Basic and acidic residues" evidence="6">
    <location>
        <begin position="230"/>
        <end position="245"/>
    </location>
</feature>
<dbReference type="PANTHER" id="PTHR18849">
    <property type="entry name" value="LEUCINE RICH REPEAT PROTEIN"/>
    <property type="match status" value="1"/>
</dbReference>
<dbReference type="InterPro" id="IPR003603">
    <property type="entry name" value="U2A'_phosphoprotein32A_C"/>
</dbReference>
<evidence type="ECO:0000256" key="2">
    <source>
        <dbReference type="ARBA" id="ARBA00022737"/>
    </source>
</evidence>
<evidence type="ECO:0000313" key="9">
    <source>
        <dbReference type="Proteomes" id="UP000645828"/>
    </source>
</evidence>
<dbReference type="GO" id="GO:0036064">
    <property type="term" value="C:ciliary basal body"/>
    <property type="evidence" value="ECO:0007669"/>
    <property type="project" value="UniProtKB-ARBA"/>
</dbReference>
<keyword evidence="1" id="KW-0433">Leucine-rich repeat</keyword>
<dbReference type="InterPro" id="IPR001611">
    <property type="entry name" value="Leu-rich_rpt"/>
</dbReference>
<comment type="caution">
    <text evidence="8">The sequence shown here is derived from an EMBL/GenBank/DDBJ whole genome shotgun (WGS) entry which is preliminary data.</text>
</comment>
<dbReference type="PROSITE" id="PS51450">
    <property type="entry name" value="LRR"/>
    <property type="match status" value="1"/>
</dbReference>
<dbReference type="SMART" id="SM00446">
    <property type="entry name" value="LRRcap"/>
    <property type="match status" value="1"/>
</dbReference>
<evidence type="ECO:0000313" key="8">
    <source>
        <dbReference type="EMBL" id="CAD7693722.1"/>
    </source>
</evidence>
<dbReference type="InterPro" id="IPR032675">
    <property type="entry name" value="LRR_dom_sf"/>
</dbReference>
<evidence type="ECO:0000256" key="4">
    <source>
        <dbReference type="ARBA" id="ARBA00062587"/>
    </source>
</evidence>
<keyword evidence="2" id="KW-0677">Repeat</keyword>
<dbReference type="SUPFAM" id="SSF52058">
    <property type="entry name" value="L domain-like"/>
    <property type="match status" value="1"/>
</dbReference>
<feature type="domain" description="U2A'/phosphoprotein 32 family A C-terminal" evidence="7">
    <location>
        <begin position="143"/>
        <end position="161"/>
    </location>
</feature>
<gene>
    <name evidence="8" type="ORF">NYPRO_LOCUS26514</name>
</gene>
<evidence type="ECO:0000256" key="1">
    <source>
        <dbReference type="ARBA" id="ARBA00022614"/>
    </source>
</evidence>
<comment type="subunit">
    <text evidence="4">Found in a complex with CFAP410, NEK1 and SPATA7. Interacts with NEK1.</text>
</comment>
<dbReference type="GO" id="GO:0097733">
    <property type="term" value="C:photoreceptor cell cilium"/>
    <property type="evidence" value="ECO:0007669"/>
    <property type="project" value="UniProtKB-ARBA"/>
</dbReference>
<protein>
    <recommendedName>
        <fullName evidence="5">Cilia- and flagella-associated protein 410</fullName>
    </recommendedName>
</protein>
<proteinExistence type="predicted"/>
<organism evidence="8 9">
    <name type="scientific">Nyctereutes procyonoides</name>
    <name type="common">Raccoon dog</name>
    <name type="synonym">Canis procyonoides</name>
    <dbReference type="NCBI Taxonomy" id="34880"/>
    <lineage>
        <taxon>Eukaryota</taxon>
        <taxon>Metazoa</taxon>
        <taxon>Chordata</taxon>
        <taxon>Craniata</taxon>
        <taxon>Vertebrata</taxon>
        <taxon>Euteleostomi</taxon>
        <taxon>Mammalia</taxon>
        <taxon>Eutheria</taxon>
        <taxon>Laurasiatheria</taxon>
        <taxon>Carnivora</taxon>
        <taxon>Caniformia</taxon>
        <taxon>Canidae</taxon>
        <taxon>Nyctereutes</taxon>
    </lineage>
</organism>
<evidence type="ECO:0000256" key="5">
    <source>
        <dbReference type="ARBA" id="ARBA00074183"/>
    </source>
</evidence>
<dbReference type="AlphaFoldDB" id="A0A811ZYZ5"/>
<dbReference type="Gene3D" id="3.80.10.10">
    <property type="entry name" value="Ribonuclease Inhibitor"/>
    <property type="match status" value="1"/>
</dbReference>
<dbReference type="GO" id="GO:0007010">
    <property type="term" value="P:cytoskeleton organization"/>
    <property type="evidence" value="ECO:0007669"/>
    <property type="project" value="TreeGrafter"/>
</dbReference>
<evidence type="ECO:0000256" key="6">
    <source>
        <dbReference type="SAM" id="MobiDB-lite"/>
    </source>
</evidence>
<sequence>MGSRDTPLTTGPAPWRRAAAARSCTRPAAAVGARRGGAGSRAALRHEADSEDGPVPGQGLGAAQRPEAQLLVSICREMPSLEVITLSVNSVSSLEPVSQCQQLSELYLRKNRIPSLAELFYLKGLPRLRVLWLAENPCCGTDPHRYRMTVLRNLPHLQKLDNQTVTEEELSRALMEGEEVTAPGGEGTGSGRPEMSYALSAADAAADTQQDTLSYGEETSVQGQLGLKSPSRDRFPSFSHREAVSSRKNRNNVLTAILLLLRELDAEGLEAVHQTVVSRLQALQKQEQQEDVE</sequence>
<feature type="region of interest" description="Disordered" evidence="6">
    <location>
        <begin position="1"/>
        <end position="62"/>
    </location>
</feature>
<dbReference type="Proteomes" id="UP000645828">
    <property type="component" value="Unassembled WGS sequence"/>
</dbReference>
<evidence type="ECO:0000259" key="7">
    <source>
        <dbReference type="SMART" id="SM00446"/>
    </source>
</evidence>
<keyword evidence="9" id="KW-1185">Reference proteome</keyword>
<feature type="compositionally biased region" description="Low complexity" evidence="6">
    <location>
        <begin position="16"/>
        <end position="33"/>
    </location>
</feature>
<dbReference type="PANTHER" id="PTHR18849:SF0">
    <property type="entry name" value="CILIA- AND FLAGELLA-ASSOCIATED PROTEIN 410-RELATED"/>
    <property type="match status" value="1"/>
</dbReference>